<protein>
    <submittedName>
        <fullName evidence="1">DUF6489 family protein</fullName>
    </submittedName>
</protein>
<dbReference type="InterPro" id="IPR045502">
    <property type="entry name" value="DUF6489"/>
</dbReference>
<organism evidence="1 2">
    <name type="scientific">Parerythrobacter lacustris</name>
    <dbReference type="NCBI Taxonomy" id="2969984"/>
    <lineage>
        <taxon>Bacteria</taxon>
        <taxon>Pseudomonadati</taxon>
        <taxon>Pseudomonadota</taxon>
        <taxon>Alphaproteobacteria</taxon>
        <taxon>Sphingomonadales</taxon>
        <taxon>Erythrobacteraceae</taxon>
        <taxon>Parerythrobacter</taxon>
    </lineage>
</organism>
<dbReference type="Pfam" id="PF20099">
    <property type="entry name" value="DUF6489"/>
    <property type="match status" value="1"/>
</dbReference>
<evidence type="ECO:0000313" key="1">
    <source>
        <dbReference type="EMBL" id="MCR2834461.1"/>
    </source>
</evidence>
<proteinExistence type="predicted"/>
<accession>A0ABT1XS37</accession>
<gene>
    <name evidence="1" type="ORF">NSO95_10930</name>
</gene>
<comment type="caution">
    <text evidence="1">The sequence shown here is derived from an EMBL/GenBank/DDBJ whole genome shotgun (WGS) entry which is preliminary data.</text>
</comment>
<dbReference type="Proteomes" id="UP001206067">
    <property type="component" value="Unassembled WGS sequence"/>
</dbReference>
<keyword evidence="2" id="KW-1185">Reference proteome</keyword>
<reference evidence="1 2" key="1">
    <citation type="submission" date="2022-08" db="EMBL/GenBank/DDBJ databases">
        <title>Polyphasic taxonomy analysis of Qipengyuania sp.RS5-5.</title>
        <authorList>
            <person name="Xamxidin M."/>
            <person name="Wu M."/>
        </authorList>
    </citation>
    <scope>NUCLEOTIDE SEQUENCE [LARGE SCALE GENOMIC DNA]</scope>
    <source>
        <strain evidence="1 2">RS5-5</strain>
    </source>
</reference>
<name>A0ABT1XS37_9SPHN</name>
<sequence>MKVQIEIDCTPEEARTFMGLPDVDRANAVYVDTITKAMKGVSSPDQLQEYAKHLAPMGQIGMKLFQNFVEGAASAGMGSARSGKGKSD</sequence>
<evidence type="ECO:0000313" key="2">
    <source>
        <dbReference type="Proteomes" id="UP001206067"/>
    </source>
</evidence>
<dbReference type="EMBL" id="JANKHH010000005">
    <property type="protein sequence ID" value="MCR2834461.1"/>
    <property type="molecule type" value="Genomic_DNA"/>
</dbReference>
<dbReference type="RefSeq" id="WP_257596331.1">
    <property type="nucleotide sequence ID" value="NZ_JANKHH010000005.1"/>
</dbReference>